<dbReference type="Proteomes" id="UP001519309">
    <property type="component" value="Unassembled WGS sequence"/>
</dbReference>
<dbReference type="Pfam" id="PF00440">
    <property type="entry name" value="TetR_N"/>
    <property type="match status" value="1"/>
</dbReference>
<evidence type="ECO:0000256" key="3">
    <source>
        <dbReference type="ARBA" id="ARBA00023163"/>
    </source>
</evidence>
<dbReference type="InterPro" id="IPR001647">
    <property type="entry name" value="HTH_TetR"/>
</dbReference>
<feature type="domain" description="HTH tetR-type" evidence="5">
    <location>
        <begin position="17"/>
        <end position="77"/>
    </location>
</feature>
<dbReference type="Gene3D" id="1.10.357.10">
    <property type="entry name" value="Tetracycline Repressor, domain 2"/>
    <property type="match status" value="1"/>
</dbReference>
<feature type="DNA-binding region" description="H-T-H motif" evidence="4">
    <location>
        <begin position="40"/>
        <end position="59"/>
    </location>
</feature>
<organism evidence="6 7">
    <name type="scientific">Streptomyces griseochromogenes</name>
    <dbReference type="NCBI Taxonomy" id="68214"/>
    <lineage>
        <taxon>Bacteria</taxon>
        <taxon>Bacillati</taxon>
        <taxon>Actinomycetota</taxon>
        <taxon>Actinomycetes</taxon>
        <taxon>Kitasatosporales</taxon>
        <taxon>Streptomycetaceae</taxon>
        <taxon>Streptomyces</taxon>
    </lineage>
</organism>
<dbReference type="InterPro" id="IPR050109">
    <property type="entry name" value="HTH-type_TetR-like_transc_reg"/>
</dbReference>
<protein>
    <submittedName>
        <fullName evidence="6">AcrR family transcriptional regulator</fullName>
    </submittedName>
</protein>
<gene>
    <name evidence="6" type="ORF">J2Z21_001661</name>
</gene>
<dbReference type="PRINTS" id="PR00455">
    <property type="entry name" value="HTHTETR"/>
</dbReference>
<dbReference type="InterPro" id="IPR009057">
    <property type="entry name" value="Homeodomain-like_sf"/>
</dbReference>
<dbReference type="RefSeq" id="WP_372450349.1">
    <property type="nucleotide sequence ID" value="NZ_CP016279.1"/>
</dbReference>
<evidence type="ECO:0000259" key="5">
    <source>
        <dbReference type="PROSITE" id="PS50977"/>
    </source>
</evidence>
<comment type="caution">
    <text evidence="6">The sequence shown here is derived from an EMBL/GenBank/DDBJ whole genome shotgun (WGS) entry which is preliminary data.</text>
</comment>
<evidence type="ECO:0000256" key="1">
    <source>
        <dbReference type="ARBA" id="ARBA00023015"/>
    </source>
</evidence>
<dbReference type="PANTHER" id="PTHR30055">
    <property type="entry name" value="HTH-TYPE TRANSCRIPTIONAL REGULATOR RUTR"/>
    <property type="match status" value="1"/>
</dbReference>
<evidence type="ECO:0000256" key="2">
    <source>
        <dbReference type="ARBA" id="ARBA00023125"/>
    </source>
</evidence>
<evidence type="ECO:0000313" key="6">
    <source>
        <dbReference type="EMBL" id="MBP2048736.1"/>
    </source>
</evidence>
<reference evidence="6 7" key="1">
    <citation type="submission" date="2021-03" db="EMBL/GenBank/DDBJ databases">
        <title>Genomic Encyclopedia of Type Strains, Phase IV (KMG-IV): sequencing the most valuable type-strain genomes for metagenomic binning, comparative biology and taxonomic classification.</title>
        <authorList>
            <person name="Goeker M."/>
        </authorList>
    </citation>
    <scope>NUCLEOTIDE SEQUENCE [LARGE SCALE GENOMIC DNA]</scope>
    <source>
        <strain evidence="6 7">DSM 40499</strain>
    </source>
</reference>
<dbReference type="EMBL" id="JAGGLP010000003">
    <property type="protein sequence ID" value="MBP2048736.1"/>
    <property type="molecule type" value="Genomic_DNA"/>
</dbReference>
<sequence>MVDGEDAELSLRERKKRQTRQRISDVATVRFVERGFDKVTVTEVARAAGVSAMTVFNYFPRKQDLFLDRIPEAVETFGEAV</sequence>
<accession>A0ABS4LNE1</accession>
<dbReference type="PROSITE" id="PS50977">
    <property type="entry name" value="HTH_TETR_2"/>
    <property type="match status" value="1"/>
</dbReference>
<keyword evidence="3" id="KW-0804">Transcription</keyword>
<evidence type="ECO:0000256" key="4">
    <source>
        <dbReference type="PROSITE-ProRule" id="PRU00335"/>
    </source>
</evidence>
<keyword evidence="1" id="KW-0805">Transcription regulation</keyword>
<keyword evidence="2 4" id="KW-0238">DNA-binding</keyword>
<evidence type="ECO:0000313" key="7">
    <source>
        <dbReference type="Proteomes" id="UP001519309"/>
    </source>
</evidence>
<dbReference type="SUPFAM" id="SSF46689">
    <property type="entry name" value="Homeodomain-like"/>
    <property type="match status" value="1"/>
</dbReference>
<name>A0ABS4LNE1_9ACTN</name>
<dbReference type="PANTHER" id="PTHR30055:SF234">
    <property type="entry name" value="HTH-TYPE TRANSCRIPTIONAL REGULATOR BETI"/>
    <property type="match status" value="1"/>
</dbReference>
<proteinExistence type="predicted"/>
<keyword evidence="7" id="KW-1185">Reference proteome</keyword>